<accession>A4TUW8</accession>
<dbReference type="SUPFAM" id="SSF53335">
    <property type="entry name" value="S-adenosyl-L-methionine-dependent methyltransferases"/>
    <property type="match status" value="1"/>
</dbReference>
<protein>
    <recommendedName>
        <fullName evidence="1">Methyltransferase FkbM domain-containing protein</fullName>
    </recommendedName>
</protein>
<evidence type="ECO:0000259" key="1">
    <source>
        <dbReference type="Pfam" id="PF05050"/>
    </source>
</evidence>
<reference evidence="2" key="1">
    <citation type="journal article" date="2007" name="J. Bacteriol.">
        <title>Comparative genome analysis of four magnetotactic bacteria reveals a complex set of group-specific genes implicated in magnetosome biomineralization and function.</title>
        <authorList>
            <person name="Richter M."/>
            <person name="Kube M."/>
            <person name="Bazylinski D.A."/>
            <person name="Lombardot T."/>
            <person name="Gloeckner F.O."/>
            <person name="Reinhardt R."/>
            <person name="Schueler D."/>
        </authorList>
    </citation>
    <scope>NUCLEOTIDE SEQUENCE</scope>
    <source>
        <strain evidence="2">MSR-1</strain>
    </source>
</reference>
<gene>
    <name evidence="2" type="ORF">MGR_1958</name>
</gene>
<dbReference type="EMBL" id="CU459003">
    <property type="protein sequence ID" value="CAM74425.1"/>
    <property type="molecule type" value="Genomic_DNA"/>
</dbReference>
<dbReference type="AlphaFoldDB" id="A4TUW8"/>
<organism evidence="2">
    <name type="scientific">Magnetospirillum gryphiswaldense</name>
    <dbReference type="NCBI Taxonomy" id="55518"/>
    <lineage>
        <taxon>Bacteria</taxon>
        <taxon>Pseudomonadati</taxon>
        <taxon>Pseudomonadota</taxon>
        <taxon>Alphaproteobacteria</taxon>
        <taxon>Rhodospirillales</taxon>
        <taxon>Rhodospirillaceae</taxon>
        <taxon>Magnetospirillum</taxon>
    </lineage>
</organism>
<dbReference type="InterPro" id="IPR006342">
    <property type="entry name" value="FkbM_mtfrase"/>
</dbReference>
<name>A4TUW8_9PROT</name>
<dbReference type="Pfam" id="PF05050">
    <property type="entry name" value="Methyltransf_21"/>
    <property type="match status" value="1"/>
</dbReference>
<feature type="domain" description="Methyltransferase FkbM" evidence="1">
    <location>
        <begin position="136"/>
        <end position="211"/>
    </location>
</feature>
<dbReference type="InterPro" id="IPR029063">
    <property type="entry name" value="SAM-dependent_MTases_sf"/>
</dbReference>
<dbReference type="Gene3D" id="3.40.50.150">
    <property type="entry name" value="Vaccinia Virus protein VP39"/>
    <property type="match status" value="1"/>
</dbReference>
<evidence type="ECO:0000313" key="2">
    <source>
        <dbReference type="EMBL" id="CAM74425.1"/>
    </source>
</evidence>
<proteinExistence type="predicted"/>
<sequence>MALTSYNRDPVLCRHLVERGAFAGTDFHFFDVGVSGGIDRYWRHFAPNLKVWGFDPLVKEVERLNGLGFASDTYEAAFVGCHDYRRRHTHAEWWTPEARSTQFFPRTTAQWAQDLLEMNWNRDVDNRGEELQLADRVVELDGYCVDQGIGRVDFIKIDTDGSDYEVLQGARGLLRDGGILGLQVEAQFHGAVLPEANLFSNIDIMLRQHGFALFDLDLWHYSRAALPRPFVYDIAAQTTRGQLSWGEALFLRDLGDPLYETKWPDFAITVPVILKSVALFDIYSLQDCAIEVLLKYSGPLTEAGWDVEALADLVVPLVDGRRVGYRDFIALCEDKVRHRRFKDIPG</sequence>
<dbReference type="RefSeq" id="WP_106003612.1">
    <property type="nucleotide sequence ID" value="NZ_CP027527.1"/>
</dbReference>